<keyword evidence="6" id="KW-1185">Reference proteome</keyword>
<dbReference type="GeneID" id="100210311"/>
<evidence type="ECO:0000256" key="5">
    <source>
        <dbReference type="SAM" id="MobiDB-lite"/>
    </source>
</evidence>
<dbReference type="SUPFAM" id="SSF48403">
    <property type="entry name" value="Ankyrin repeat"/>
    <property type="match status" value="1"/>
</dbReference>
<dbReference type="PROSITE" id="PS50088">
    <property type="entry name" value="ANK_REPEAT"/>
    <property type="match status" value="4"/>
</dbReference>
<dbReference type="PANTHER" id="PTHR24129:SF2">
    <property type="entry name" value="DUF3447 DOMAIN-CONTAINING PROTEIN"/>
    <property type="match status" value="1"/>
</dbReference>
<dbReference type="InterPro" id="IPR036770">
    <property type="entry name" value="Ankyrin_rpt-contain_sf"/>
</dbReference>
<dbReference type="Pfam" id="PF12796">
    <property type="entry name" value="Ank_2"/>
    <property type="match status" value="1"/>
</dbReference>
<name>A0ABM4DDF2_HYDVU</name>
<feature type="coiled-coil region" evidence="4">
    <location>
        <begin position="711"/>
        <end position="776"/>
    </location>
</feature>
<feature type="compositionally biased region" description="Basic and acidic residues" evidence="5">
    <location>
        <begin position="436"/>
        <end position="448"/>
    </location>
</feature>
<feature type="coiled-coil region" evidence="4">
    <location>
        <begin position="593"/>
        <end position="664"/>
    </location>
</feature>
<accession>A0ABM4DDF2</accession>
<feature type="repeat" description="ANK" evidence="3">
    <location>
        <begin position="231"/>
        <end position="263"/>
    </location>
</feature>
<feature type="coiled-coil region" evidence="4">
    <location>
        <begin position="534"/>
        <end position="568"/>
    </location>
</feature>
<organism evidence="6 7">
    <name type="scientific">Hydra vulgaris</name>
    <name type="common">Hydra</name>
    <name type="synonym">Hydra attenuata</name>
    <dbReference type="NCBI Taxonomy" id="6087"/>
    <lineage>
        <taxon>Eukaryota</taxon>
        <taxon>Metazoa</taxon>
        <taxon>Cnidaria</taxon>
        <taxon>Hydrozoa</taxon>
        <taxon>Hydroidolina</taxon>
        <taxon>Anthoathecata</taxon>
        <taxon>Aplanulata</taxon>
        <taxon>Hydridae</taxon>
        <taxon>Hydra</taxon>
    </lineage>
</organism>
<protein>
    <submittedName>
        <fullName evidence="7">Ankycorbin isoform X9</fullName>
    </submittedName>
</protein>
<keyword evidence="2 4" id="KW-0175">Coiled coil</keyword>
<dbReference type="PANTHER" id="PTHR24129">
    <property type="entry name" value="ANKYCORBIN"/>
    <property type="match status" value="1"/>
</dbReference>
<dbReference type="InterPro" id="IPR002110">
    <property type="entry name" value="Ankyrin_rpt"/>
</dbReference>
<dbReference type="RefSeq" id="XP_065672444.1">
    <property type="nucleotide sequence ID" value="XM_065816372.1"/>
</dbReference>
<proteinExistence type="predicted"/>
<feature type="repeat" description="ANK" evidence="3">
    <location>
        <begin position="198"/>
        <end position="230"/>
    </location>
</feature>
<dbReference type="PROSITE" id="PS50297">
    <property type="entry name" value="ANK_REP_REGION"/>
    <property type="match status" value="1"/>
</dbReference>
<feature type="region of interest" description="Disordered" evidence="5">
    <location>
        <begin position="486"/>
        <end position="531"/>
    </location>
</feature>
<gene>
    <name evidence="7" type="primary">LOC100210311</name>
</gene>
<evidence type="ECO:0000256" key="1">
    <source>
        <dbReference type="ARBA" id="ARBA00022737"/>
    </source>
</evidence>
<dbReference type="InterPro" id="IPR042420">
    <property type="entry name" value="RAI14/UACA"/>
</dbReference>
<dbReference type="Gene3D" id="1.25.40.20">
    <property type="entry name" value="Ankyrin repeat-containing domain"/>
    <property type="match status" value="2"/>
</dbReference>
<evidence type="ECO:0000313" key="7">
    <source>
        <dbReference type="RefSeq" id="XP_065672444.1"/>
    </source>
</evidence>
<evidence type="ECO:0000256" key="4">
    <source>
        <dbReference type="SAM" id="Coils"/>
    </source>
</evidence>
<feature type="region of interest" description="Disordered" evidence="5">
    <location>
        <begin position="436"/>
        <end position="457"/>
    </location>
</feature>
<feature type="repeat" description="ANK" evidence="3">
    <location>
        <begin position="98"/>
        <end position="130"/>
    </location>
</feature>
<feature type="compositionally biased region" description="Basic and acidic residues" evidence="5">
    <location>
        <begin position="490"/>
        <end position="517"/>
    </location>
</feature>
<feature type="coiled-coil region" evidence="4">
    <location>
        <begin position="353"/>
        <end position="394"/>
    </location>
</feature>
<dbReference type="Proteomes" id="UP001652625">
    <property type="component" value="Chromosome 13"/>
</dbReference>
<sequence>MKLLLCFMPENFSFMVEQFFSLISEIEIFYENDTAMSIKRLKGRFGKSSTYSLSSQISMEDWSKYDDRLIDCVNRGDIAKLKHTLNKKNVSPFKLNANGQTVMHLAVKKSQMECVDAILALHPDLSYVNVAGQTVYHIAARNGDVIMLKKLLDYSRNHLSIQDENKLSVLHCAVLSGEVACIKLLLDNNSPLDLKDENNRTPLLLAITECNEKIAMELIIHGADINISDSFGRTAIVLACSQGMSQAVTLLVSKGANSPIAESQEKLTNSGDDISTPLKDEIKKDIDKEFGNQNKTIEETNSLNYSNRNSYVNLKRLTKNFDDTSFTSSIIESLMGLEVTDVGKENNEESLVQNKEKLQIEDMRKELEKKDLKIVELQAELLALHNKVKFETEKRYSAEAEANLVKQQLEDNHKISKTFINKQVVFENGKIEENISKDKVQTPEENLSKDNTAQTPEFLLKSEDLIEDSENHKDDDKITENAEDIYDSENEIKNNKNHINGDSENEVKNNENNNDRDSDSDEFTSSTGYRKKSLGTAKQHIEMLEEHILSLEEDINQRDKEIYELEAKLKSSKELVDLNNNTTVSLELYNQLKVERKIERKSLKEKINCLETELEKTNYLKVELEKMKVLEGEIEKIRGLETKIEKQKSKIKFLEEERLASIEKQTDLTKINSEMELELQNLYQQQKSSMTETLSLKERISYLEDIIKVNTTEKNSELELLELERLNLQNKLNETKQIQIVTTQLTNQIAELNNQILEAEKQMKECEAKHTKQIENYRTLVLQVLKGVLDPKMEEVLLKIALLRNC</sequence>
<evidence type="ECO:0000256" key="2">
    <source>
        <dbReference type="ARBA" id="ARBA00023054"/>
    </source>
</evidence>
<keyword evidence="1" id="KW-0677">Repeat</keyword>
<evidence type="ECO:0000313" key="6">
    <source>
        <dbReference type="Proteomes" id="UP001652625"/>
    </source>
</evidence>
<feature type="repeat" description="ANK" evidence="3">
    <location>
        <begin position="165"/>
        <end position="197"/>
    </location>
</feature>
<keyword evidence="3" id="KW-0040">ANK repeat</keyword>
<reference evidence="7" key="1">
    <citation type="submission" date="2025-08" db="UniProtKB">
        <authorList>
            <consortium name="RefSeq"/>
        </authorList>
    </citation>
    <scope>IDENTIFICATION</scope>
</reference>
<dbReference type="SMART" id="SM00248">
    <property type="entry name" value="ANK"/>
    <property type="match status" value="5"/>
</dbReference>
<evidence type="ECO:0000256" key="3">
    <source>
        <dbReference type="PROSITE-ProRule" id="PRU00023"/>
    </source>
</evidence>